<dbReference type="AlphaFoldDB" id="A0A077M5X2"/>
<dbReference type="OrthoDB" id="4954868at2"/>
<accession>A0A077M5X2</accession>
<sequence>MTIRLSTIDDLVTALPYLVGFEPESSAVLVCVQGGVCGDILRVDLPRSTRDNKGWLDIAERATTRRARDQVLLAAFTDDPARARVLGPLERRLRAAGVDVPHVVVVGATSYRHLSCAGSSCCPLSGRPRAGGASLASSIAAEFVVQGCAPVPTRGALEATLAPDLGARARVEAAADAGPLGFEVMRWCQVARTSQVWEPTDLDRWRLGLSLLDRNWRDALIDAFAPDCYLGPDALPGRHAAAIGEVRQALRAGDVGQWRAQQVLISRLTDLARQVPAELAAGTYTVLAMTALASGQGALANIALDQALTADPDYVLASMAARMLAHGVAPVPPRMERADVR</sequence>
<protein>
    <recommendedName>
        <fullName evidence="3">DUF4192 domain-containing protein</fullName>
    </recommendedName>
</protein>
<evidence type="ECO:0008006" key="3">
    <source>
        <dbReference type="Google" id="ProtNLM"/>
    </source>
</evidence>
<evidence type="ECO:0000313" key="1">
    <source>
        <dbReference type="EMBL" id="CCI51929.1"/>
    </source>
</evidence>
<proteinExistence type="predicted"/>
<gene>
    <name evidence="1" type="ORF">BN13_1320005</name>
</gene>
<comment type="caution">
    <text evidence="1">The sequence shown here is derived from an EMBL/GenBank/DDBJ whole genome shotgun (WGS) entry which is preliminary data.</text>
</comment>
<organism evidence="1 2">
    <name type="scientific">Nostocoides jenkinsii Ben 74</name>
    <dbReference type="NCBI Taxonomy" id="1193518"/>
    <lineage>
        <taxon>Bacteria</taxon>
        <taxon>Bacillati</taxon>
        <taxon>Actinomycetota</taxon>
        <taxon>Actinomycetes</taxon>
        <taxon>Micrococcales</taxon>
        <taxon>Intrasporangiaceae</taxon>
        <taxon>Nostocoides</taxon>
    </lineage>
</organism>
<reference evidence="1 2" key="1">
    <citation type="journal article" date="2013" name="ISME J.">
        <title>A metabolic model for members of the genus Tetrasphaera involved in enhanced biological phosphorus removal.</title>
        <authorList>
            <person name="Kristiansen R."/>
            <person name="Nguyen H.T.T."/>
            <person name="Saunders A.M."/>
            <person name="Nielsen J.L."/>
            <person name="Wimmer R."/>
            <person name="Le V.Q."/>
            <person name="McIlroy S.J."/>
            <person name="Petrovski S."/>
            <person name="Seviour R.J."/>
            <person name="Calteau A."/>
            <person name="Nielsen K.L."/>
            <person name="Nielsen P.H."/>
        </authorList>
    </citation>
    <scope>NUCLEOTIDE SEQUENCE [LARGE SCALE GENOMIC DNA]</scope>
    <source>
        <strain evidence="1 2">Ben 74</strain>
    </source>
</reference>
<dbReference type="InterPro" id="IPR025447">
    <property type="entry name" value="DUF4192"/>
</dbReference>
<dbReference type="Proteomes" id="UP000035720">
    <property type="component" value="Unassembled WGS sequence"/>
</dbReference>
<name>A0A077M5X2_9MICO</name>
<dbReference type="RefSeq" id="WP_048548182.1">
    <property type="nucleotide sequence ID" value="NZ_HF571038.1"/>
</dbReference>
<keyword evidence="2" id="KW-1185">Reference proteome</keyword>
<dbReference type="STRING" id="1193518.BN13_1320005"/>
<dbReference type="EMBL" id="CAJC01000038">
    <property type="protein sequence ID" value="CCI51929.1"/>
    <property type="molecule type" value="Genomic_DNA"/>
</dbReference>
<evidence type="ECO:0000313" key="2">
    <source>
        <dbReference type="Proteomes" id="UP000035720"/>
    </source>
</evidence>
<dbReference type="Pfam" id="PF13830">
    <property type="entry name" value="DUF4192"/>
    <property type="match status" value="1"/>
</dbReference>